<feature type="domain" description="PhoD-like phosphatase metallophosphatase" evidence="3">
    <location>
        <begin position="64"/>
        <end position="311"/>
    </location>
</feature>
<dbReference type="Pfam" id="PF09423">
    <property type="entry name" value="PhoD"/>
    <property type="match status" value="1"/>
</dbReference>
<sequence>MTTTTTTTTLERRRRRRRRAHRARSFASSLAMALACARASEARATVVRQVAVASRDGFKLGFGSCNKPWQDMSLWEDVADEAPDAFAWLGDAVYADIRTKTRDGHRGREYRGEAFHEAAFHQVKEYEPYARLRATSDVIGTWDDHDYGYNNVGKDWAHKDFAKRAFLDFLDEPIDSERRTRDGGVYDAVDYVNPDGRRVRVVLLDLRWDMEEGDDAREGTLMSEAQWSWLRDVLSSEPRADLTAIGSSIQVLEAGYLMLQGIARFSEPARMVAEGLESWTRTPSQQRRLMDTITASNASVVFMSGDVHHGQIAVEPPGCFLPYKTMDATASGFTHTPFREAPEPLATFFKYANPLYYRSWILPAYDRFTDINYGELNVNWKTDVVELSIKTTGRRTMLKESAGLAELTRDPSLSEEDYDLTHCHPVLSMSFERRRTRVLLFFAWCLCIYVSYIVVPLASAYALGASIRRKAKKD</sequence>
<dbReference type="InterPro" id="IPR029052">
    <property type="entry name" value="Metallo-depent_PP-like"/>
</dbReference>
<dbReference type="EMBL" id="HBEW01004780">
    <property type="protein sequence ID" value="CAD8582701.1"/>
    <property type="molecule type" value="Transcribed_RNA"/>
</dbReference>
<protein>
    <recommendedName>
        <fullName evidence="3">PhoD-like phosphatase metallophosphatase domain-containing protein</fullName>
    </recommendedName>
</protein>
<reference evidence="4" key="1">
    <citation type="submission" date="2021-01" db="EMBL/GenBank/DDBJ databases">
        <authorList>
            <person name="Corre E."/>
            <person name="Pelletier E."/>
            <person name="Niang G."/>
            <person name="Scheremetjew M."/>
            <person name="Finn R."/>
            <person name="Kale V."/>
            <person name="Holt S."/>
            <person name="Cochrane G."/>
            <person name="Meng A."/>
            <person name="Brown T."/>
            <person name="Cohen L."/>
        </authorList>
    </citation>
    <scope>NUCLEOTIDE SEQUENCE</scope>
    <source>
        <strain evidence="4">Clade-D-RCC2572</strain>
    </source>
</reference>
<dbReference type="SUPFAM" id="SSF56300">
    <property type="entry name" value="Metallo-dependent phosphatases"/>
    <property type="match status" value="1"/>
</dbReference>
<dbReference type="PANTHER" id="PTHR33987:SF1">
    <property type="entry name" value="CALCINEURIN-LIKE METALLO-PHOSPHOESTERASE SUPERFAMILY PROTEIN"/>
    <property type="match status" value="1"/>
</dbReference>
<keyword evidence="2" id="KW-0812">Transmembrane</keyword>
<dbReference type="Gene3D" id="3.60.21.70">
    <property type="entry name" value="PhoD-like phosphatase"/>
    <property type="match status" value="1"/>
</dbReference>
<evidence type="ECO:0000256" key="1">
    <source>
        <dbReference type="SAM" id="MobiDB-lite"/>
    </source>
</evidence>
<accession>A0A7S0KIE5</accession>
<organism evidence="4">
    <name type="scientific">Ostreococcus mediterraneus</name>
    <dbReference type="NCBI Taxonomy" id="1486918"/>
    <lineage>
        <taxon>Eukaryota</taxon>
        <taxon>Viridiplantae</taxon>
        <taxon>Chlorophyta</taxon>
        <taxon>Mamiellophyceae</taxon>
        <taxon>Mamiellales</taxon>
        <taxon>Bathycoccaceae</taxon>
        <taxon>Ostreococcus</taxon>
    </lineage>
</organism>
<proteinExistence type="predicted"/>
<dbReference type="PANTHER" id="PTHR33987">
    <property type="entry name" value="CALCINEURIN-LIKE METALLO-PHOSPHOESTERASE SUPERFAMILY PROTEIN"/>
    <property type="match status" value="1"/>
</dbReference>
<dbReference type="AlphaFoldDB" id="A0A7S0KIE5"/>
<keyword evidence="2" id="KW-0472">Membrane</keyword>
<gene>
    <name evidence="4" type="ORF">OMED0929_LOCUS3996</name>
</gene>
<dbReference type="InterPro" id="IPR018946">
    <property type="entry name" value="PhoD-like_MPP"/>
</dbReference>
<dbReference type="InterPro" id="IPR038607">
    <property type="entry name" value="PhoD-like_sf"/>
</dbReference>
<feature type="transmembrane region" description="Helical" evidence="2">
    <location>
        <begin position="438"/>
        <end position="463"/>
    </location>
</feature>
<name>A0A7S0KIE5_9CHLO</name>
<evidence type="ECO:0000313" key="4">
    <source>
        <dbReference type="EMBL" id="CAD8582701.1"/>
    </source>
</evidence>
<evidence type="ECO:0000256" key="2">
    <source>
        <dbReference type="SAM" id="Phobius"/>
    </source>
</evidence>
<feature type="region of interest" description="Disordered" evidence="1">
    <location>
        <begin position="1"/>
        <end position="24"/>
    </location>
</feature>
<evidence type="ECO:0000259" key="3">
    <source>
        <dbReference type="Pfam" id="PF09423"/>
    </source>
</evidence>
<feature type="compositionally biased region" description="Basic residues" evidence="1">
    <location>
        <begin position="12"/>
        <end position="24"/>
    </location>
</feature>
<dbReference type="CDD" id="cd07389">
    <property type="entry name" value="MPP_PhoD"/>
    <property type="match status" value="1"/>
</dbReference>
<keyword evidence="2" id="KW-1133">Transmembrane helix</keyword>